<evidence type="ECO:0000259" key="1">
    <source>
        <dbReference type="PROSITE" id="PS50106"/>
    </source>
</evidence>
<dbReference type="PROSITE" id="PS50106">
    <property type="entry name" value="PDZ"/>
    <property type="match status" value="1"/>
</dbReference>
<dbReference type="Proteomes" id="UP001432027">
    <property type="component" value="Unassembled WGS sequence"/>
</dbReference>
<dbReference type="EMBL" id="BTSX01000005">
    <property type="protein sequence ID" value="GMS99566.1"/>
    <property type="molecule type" value="Genomic_DNA"/>
</dbReference>
<comment type="caution">
    <text evidence="2">The sequence shown here is derived from an EMBL/GenBank/DDBJ whole genome shotgun (WGS) entry which is preliminary data.</text>
</comment>
<feature type="domain" description="PDZ" evidence="1">
    <location>
        <begin position="42"/>
        <end position="117"/>
    </location>
</feature>
<dbReference type="CDD" id="cd00136">
    <property type="entry name" value="PDZ_canonical"/>
    <property type="match status" value="1"/>
</dbReference>
<name>A0AAV5TZ85_9BILA</name>
<dbReference type="InterPro" id="IPR036034">
    <property type="entry name" value="PDZ_sf"/>
</dbReference>
<sequence>MAAVYNLDSDEEYEILDFPRDNREDGACSSFDIDNPHTRPRTVQLTKVDGQIGIRRCGSQVEEVIAGSAADLQGGIYAGDKLISIDGTNVERLSSEQISRLLEGPSPKVTLVVKFDARRAELLKQRKEENGSCSLM</sequence>
<dbReference type="AlphaFoldDB" id="A0AAV5TZ85"/>
<proteinExistence type="predicted"/>
<dbReference type="SMART" id="SM00228">
    <property type="entry name" value="PDZ"/>
    <property type="match status" value="1"/>
</dbReference>
<dbReference type="PANTHER" id="PTHR14063">
    <property type="entry name" value="PROTEIN LIN-7 HOMOLOG"/>
    <property type="match status" value="1"/>
</dbReference>
<dbReference type="InterPro" id="IPR001478">
    <property type="entry name" value="PDZ"/>
</dbReference>
<dbReference type="InterPro" id="IPR051109">
    <property type="entry name" value="MAM_complex_regulator"/>
</dbReference>
<dbReference type="SUPFAM" id="SSF50156">
    <property type="entry name" value="PDZ domain-like"/>
    <property type="match status" value="1"/>
</dbReference>
<organism evidence="2 3">
    <name type="scientific">Pristionchus entomophagus</name>
    <dbReference type="NCBI Taxonomy" id="358040"/>
    <lineage>
        <taxon>Eukaryota</taxon>
        <taxon>Metazoa</taxon>
        <taxon>Ecdysozoa</taxon>
        <taxon>Nematoda</taxon>
        <taxon>Chromadorea</taxon>
        <taxon>Rhabditida</taxon>
        <taxon>Rhabditina</taxon>
        <taxon>Diplogasteromorpha</taxon>
        <taxon>Diplogasteroidea</taxon>
        <taxon>Neodiplogasteridae</taxon>
        <taxon>Pristionchus</taxon>
    </lineage>
</organism>
<dbReference type="Gene3D" id="2.30.42.10">
    <property type="match status" value="1"/>
</dbReference>
<protein>
    <recommendedName>
        <fullName evidence="1">PDZ domain-containing protein</fullName>
    </recommendedName>
</protein>
<evidence type="ECO:0000313" key="3">
    <source>
        <dbReference type="Proteomes" id="UP001432027"/>
    </source>
</evidence>
<dbReference type="Pfam" id="PF00595">
    <property type="entry name" value="PDZ"/>
    <property type="match status" value="1"/>
</dbReference>
<reference evidence="2" key="1">
    <citation type="submission" date="2023-10" db="EMBL/GenBank/DDBJ databases">
        <title>Genome assembly of Pristionchus species.</title>
        <authorList>
            <person name="Yoshida K."/>
            <person name="Sommer R.J."/>
        </authorList>
    </citation>
    <scope>NUCLEOTIDE SEQUENCE</scope>
    <source>
        <strain evidence="2">RS0144</strain>
    </source>
</reference>
<gene>
    <name evidence="2" type="ORF">PENTCL1PPCAC_21741</name>
</gene>
<accession>A0AAV5TZ85</accession>
<keyword evidence="3" id="KW-1185">Reference proteome</keyword>
<evidence type="ECO:0000313" key="2">
    <source>
        <dbReference type="EMBL" id="GMS99566.1"/>
    </source>
</evidence>